<evidence type="ECO:0000256" key="1">
    <source>
        <dbReference type="SAM" id="Phobius"/>
    </source>
</evidence>
<keyword evidence="3" id="KW-1185">Reference proteome</keyword>
<proteinExistence type="predicted"/>
<dbReference type="Proteomes" id="UP000019149">
    <property type="component" value="Unassembled WGS sequence"/>
</dbReference>
<keyword evidence="1" id="KW-0472">Membrane</keyword>
<name>W6UNB6_ECHGR</name>
<dbReference type="CTD" id="36337899"/>
<evidence type="ECO:0000313" key="2">
    <source>
        <dbReference type="EMBL" id="EUB63090.1"/>
    </source>
</evidence>
<dbReference type="KEGG" id="egl:EGR_02184"/>
<keyword evidence="1" id="KW-1133">Transmembrane helix</keyword>
<keyword evidence="1" id="KW-0812">Transmembrane</keyword>
<dbReference type="GeneID" id="36337899"/>
<evidence type="ECO:0000313" key="3">
    <source>
        <dbReference type="Proteomes" id="UP000019149"/>
    </source>
</evidence>
<dbReference type="AlphaFoldDB" id="W6UNB6"/>
<dbReference type="RefSeq" id="XP_024354286.1">
    <property type="nucleotide sequence ID" value="XM_024491433.1"/>
</dbReference>
<dbReference type="EMBL" id="APAU02000009">
    <property type="protein sequence ID" value="EUB63090.1"/>
    <property type="molecule type" value="Genomic_DNA"/>
</dbReference>
<gene>
    <name evidence="2" type="ORF">EGR_02184</name>
</gene>
<accession>W6UNB6</accession>
<protein>
    <submittedName>
        <fullName evidence="2">Uncharacterized protein</fullName>
    </submittedName>
</protein>
<organism evidence="2 3">
    <name type="scientific">Echinococcus granulosus</name>
    <name type="common">Hydatid tapeworm</name>
    <dbReference type="NCBI Taxonomy" id="6210"/>
    <lineage>
        <taxon>Eukaryota</taxon>
        <taxon>Metazoa</taxon>
        <taxon>Spiralia</taxon>
        <taxon>Lophotrochozoa</taxon>
        <taxon>Platyhelminthes</taxon>
        <taxon>Cestoda</taxon>
        <taxon>Eucestoda</taxon>
        <taxon>Cyclophyllidea</taxon>
        <taxon>Taeniidae</taxon>
        <taxon>Echinococcus</taxon>
        <taxon>Echinococcus granulosus group</taxon>
    </lineage>
</organism>
<reference evidence="2 3" key="1">
    <citation type="journal article" date="2013" name="Nat. Genet.">
        <title>The genome of the hydatid tapeworm Echinococcus granulosus.</title>
        <authorList>
            <person name="Zheng H."/>
            <person name="Zhang W."/>
            <person name="Zhang L."/>
            <person name="Zhang Z."/>
            <person name="Li J."/>
            <person name="Lu G."/>
            <person name="Zhu Y."/>
            <person name="Wang Y."/>
            <person name="Huang Y."/>
            <person name="Liu J."/>
            <person name="Kang H."/>
            <person name="Chen J."/>
            <person name="Wang L."/>
            <person name="Chen A."/>
            <person name="Yu S."/>
            <person name="Gao Z."/>
            <person name="Jin L."/>
            <person name="Gu W."/>
            <person name="Wang Z."/>
            <person name="Zhao L."/>
            <person name="Shi B."/>
            <person name="Wen H."/>
            <person name="Lin R."/>
            <person name="Jones M.K."/>
            <person name="Brejova B."/>
            <person name="Vinar T."/>
            <person name="Zhao G."/>
            <person name="McManus D.P."/>
            <person name="Chen Z."/>
            <person name="Zhou Y."/>
            <person name="Wang S."/>
        </authorList>
    </citation>
    <scope>NUCLEOTIDE SEQUENCE [LARGE SCALE GENOMIC DNA]</scope>
</reference>
<feature type="transmembrane region" description="Helical" evidence="1">
    <location>
        <begin position="21"/>
        <end position="41"/>
    </location>
</feature>
<sequence length="155" mass="18245">MQINLRQETEEKMNPLKISILAYWFFSFKLFEGLNSVLGLYFPVRIRDIKNTDLLNHTRNIRSNALIINLLLVLLQFDSSNNYKLKYQVCDIIIYFDANLNLNIKSPIHVTSGFDRCFLLIYYLNCKSTKKCNLKSRHNVIYFIIFDGMFLGSTL</sequence>
<comment type="caution">
    <text evidence="2">The sequence shown here is derived from an EMBL/GenBank/DDBJ whole genome shotgun (WGS) entry which is preliminary data.</text>
</comment>